<dbReference type="EMBL" id="BAABXL010000001">
    <property type="protein sequence ID" value="GAA6267563.1"/>
    <property type="molecule type" value="Genomic_DNA"/>
</dbReference>
<accession>A0ABQ0AU53</accession>
<evidence type="ECO:0000313" key="1">
    <source>
        <dbReference type="EMBL" id="GAA6267563.1"/>
    </source>
</evidence>
<name>A0ABQ0AU53_9FIRM</name>
<dbReference type="Gene3D" id="3.30.200.20">
    <property type="entry name" value="Phosphorylase Kinase, domain 1"/>
    <property type="match status" value="1"/>
</dbReference>
<dbReference type="InterPro" id="IPR011009">
    <property type="entry name" value="Kinase-like_dom_sf"/>
</dbReference>
<dbReference type="InterPro" id="IPR047175">
    <property type="entry name" value="CotS-like"/>
</dbReference>
<dbReference type="SUPFAM" id="SSF56112">
    <property type="entry name" value="Protein kinase-like (PK-like)"/>
    <property type="match status" value="1"/>
</dbReference>
<dbReference type="Proteomes" id="UP001600894">
    <property type="component" value="Unassembled WGS sequence"/>
</dbReference>
<keyword evidence="2" id="KW-1185">Reference proteome</keyword>
<dbReference type="Gene3D" id="3.90.1200.10">
    <property type="match status" value="2"/>
</dbReference>
<dbReference type="PANTHER" id="PTHR39179">
    <property type="entry name" value="SPORE COAT PROTEIN I"/>
    <property type="match status" value="1"/>
</dbReference>
<proteinExistence type="predicted"/>
<dbReference type="RefSeq" id="WP_176254103.1">
    <property type="nucleotide sequence ID" value="NZ_BAABXL010000001.1"/>
</dbReference>
<dbReference type="PANTHER" id="PTHR39179:SF1">
    <property type="entry name" value="SPORE COAT PROTEIN I"/>
    <property type="match status" value="1"/>
</dbReference>
<organism evidence="1 2">
    <name type="scientific">Enterocloster alcoholdehydrogenati</name>
    <dbReference type="NCBI Taxonomy" id="2547410"/>
    <lineage>
        <taxon>Bacteria</taxon>
        <taxon>Bacillati</taxon>
        <taxon>Bacillota</taxon>
        <taxon>Clostridia</taxon>
        <taxon>Lachnospirales</taxon>
        <taxon>Lachnospiraceae</taxon>
        <taxon>Enterocloster</taxon>
    </lineage>
</organism>
<evidence type="ECO:0000313" key="2">
    <source>
        <dbReference type="Proteomes" id="UP001600894"/>
    </source>
</evidence>
<comment type="caution">
    <text evidence="1">The sequence shown here is derived from an EMBL/GenBank/DDBJ whole genome shotgun (WGS) entry which is preliminary data.</text>
</comment>
<gene>
    <name evidence="1" type="ORF">F130042H8_06230</name>
</gene>
<reference evidence="1 2" key="1">
    <citation type="submission" date="2024-04" db="EMBL/GenBank/DDBJ databases">
        <title>Defined microbial consortia suppress multidrug-resistant proinflammatory Enterobacteriaceae via ecological control.</title>
        <authorList>
            <person name="Furuichi M."/>
            <person name="Kawaguchi T."/>
            <person name="Pust M."/>
            <person name="Yasuma K."/>
            <person name="Plichta D."/>
            <person name="Hasegawa N."/>
            <person name="Ohya T."/>
            <person name="Bhattarai S."/>
            <person name="Sasajima S."/>
            <person name="Aoto Y."/>
            <person name="Tuganbaev T."/>
            <person name="Yaginuma M."/>
            <person name="Ueda M."/>
            <person name="Okahashi N."/>
            <person name="Amafuji K."/>
            <person name="Kiridooshi Y."/>
            <person name="Sugita K."/>
            <person name="Strazar M."/>
            <person name="Skelly A."/>
            <person name="Suda W."/>
            <person name="Hattori M."/>
            <person name="Nakamoto N."/>
            <person name="Caballero S."/>
            <person name="Norman J."/>
            <person name="Olle B."/>
            <person name="Tanoue T."/>
            <person name="Arita M."/>
            <person name="Bucci V."/>
            <person name="Atarashi K."/>
            <person name="Xavier R."/>
            <person name="Honda K."/>
        </authorList>
    </citation>
    <scope>NUCLEOTIDE SEQUENCE [LARGE SCALE GENOMIC DNA]</scope>
    <source>
        <strain evidence="2">f13</strain>
    </source>
</reference>
<sequence>MNDRYLEALEQYEMEVTTVRKGRGAWICETDRGMRLLKEYRGTVRRLEFEDQVLGMLDTRTSLRTDQYERNKEGELLTMAGDGTRYILKEWYGDRECNIRDGCEVRQAIARLAMLHGQLRRIPFKEEWNMGSICKESPDREMDRHIREMQKARNFIRGKRGKTEFELSIMGSYDYFYEQARAARDEMKHLLETQENETGSYTQTVSIGGGERLMAAELFDQRAAADSPAVPSGFGLCHGDLDQHHVLMGRGYTAIVEYNRMHLGLQVCDLYRLMRKALEKHGWDTELGLSMVDSYQRVRPMDKRERKSLTCMFLFPEKYWKQLNFYYNTNKAWIPAKSTDKVRNLESQEAARRQFIRCLTEECG</sequence>
<evidence type="ECO:0008006" key="3">
    <source>
        <dbReference type="Google" id="ProtNLM"/>
    </source>
</evidence>
<protein>
    <recommendedName>
        <fullName evidence="3">CotS family spore coat protein</fullName>
    </recommendedName>
</protein>